<keyword evidence="5 7" id="KW-0472">Membrane</keyword>
<dbReference type="EMBL" id="SRYE01000004">
    <property type="protein sequence ID" value="TGY61786.1"/>
    <property type="molecule type" value="Genomic_DNA"/>
</dbReference>
<feature type="transmembrane region" description="Helical" evidence="7">
    <location>
        <begin position="230"/>
        <end position="254"/>
    </location>
</feature>
<evidence type="ECO:0000256" key="3">
    <source>
        <dbReference type="ARBA" id="ARBA00022692"/>
    </source>
</evidence>
<evidence type="ECO:0000313" key="9">
    <source>
        <dbReference type="Proteomes" id="UP000310263"/>
    </source>
</evidence>
<evidence type="ECO:0000256" key="1">
    <source>
        <dbReference type="ARBA" id="ARBA00004651"/>
    </source>
</evidence>
<dbReference type="PANTHER" id="PTHR37693">
    <property type="entry name" value="PHOSPHATIDYLGLYCEROL LYSYLTRANSFERASE"/>
    <property type="match status" value="1"/>
</dbReference>
<sequence>MASIPSRSTSNAAPAAQAPDASAISSRQEPKEADAANKPPLNAFDTIDYSTKGEALEALGELTGGKDAADSKARARSNTRKAVIGGLFMAAVLIVSLAYIEASGQGQSFREALDQAKLVWMLAMVGVMGLYLLFGTLAFVLETLIARKAPVGFLDLVSVEAAGTFFGNLTPMMAGSVPGQIWRLLEAGLDFGSATAVQINRFLLFQAAEILLAGGLLLCNWPYFFSHYGAVVWINVAIFGFKLIQAMALLVMCLRPQWVARLGERLCGWIKRRDLFGMGIKADGWSKAISNQVTQFSTTFKAAVRHKWVMLGMLVVSILQQFCIFCSPWFVLQALNIQVDFWLVVCAGSMVQLLASAIPLPGGTGGIEASFATFFAPWMGSTAAAGYILWRLVTYYLYTALCGAATLVRTPDSAPTLRQRLRRLVKRLDD</sequence>
<keyword evidence="9" id="KW-1185">Reference proteome</keyword>
<evidence type="ECO:0000256" key="4">
    <source>
        <dbReference type="ARBA" id="ARBA00022989"/>
    </source>
</evidence>
<gene>
    <name evidence="8" type="ORF">E5334_07210</name>
</gene>
<accession>A0A4S2EZ12</accession>
<protein>
    <submittedName>
        <fullName evidence="8">Flippase-like domain-containing protein</fullName>
    </submittedName>
</protein>
<dbReference type="Proteomes" id="UP000310263">
    <property type="component" value="Unassembled WGS sequence"/>
</dbReference>
<dbReference type="InterPro" id="IPR022791">
    <property type="entry name" value="L-PG_synthase/AglD"/>
</dbReference>
<evidence type="ECO:0000256" key="2">
    <source>
        <dbReference type="ARBA" id="ARBA00022475"/>
    </source>
</evidence>
<evidence type="ECO:0000256" key="6">
    <source>
        <dbReference type="SAM" id="MobiDB-lite"/>
    </source>
</evidence>
<feature type="region of interest" description="Disordered" evidence="6">
    <location>
        <begin position="1"/>
        <end position="42"/>
    </location>
</feature>
<dbReference type="Pfam" id="PF03706">
    <property type="entry name" value="LPG_synthase_TM"/>
    <property type="match status" value="1"/>
</dbReference>
<feature type="transmembrane region" description="Helical" evidence="7">
    <location>
        <begin position="341"/>
        <end position="360"/>
    </location>
</feature>
<proteinExistence type="predicted"/>
<feature type="transmembrane region" description="Helical" evidence="7">
    <location>
        <begin position="202"/>
        <end position="224"/>
    </location>
</feature>
<dbReference type="RefSeq" id="WP_136012918.1">
    <property type="nucleotide sequence ID" value="NZ_SRYE01000004.1"/>
</dbReference>
<organism evidence="8 9">
    <name type="scientific">Muricaecibacterium torontonense</name>
    <dbReference type="NCBI Taxonomy" id="3032871"/>
    <lineage>
        <taxon>Bacteria</taxon>
        <taxon>Bacillati</taxon>
        <taxon>Actinomycetota</taxon>
        <taxon>Coriobacteriia</taxon>
        <taxon>Coriobacteriales</taxon>
        <taxon>Atopobiaceae</taxon>
        <taxon>Muricaecibacterium</taxon>
    </lineage>
</organism>
<dbReference type="NCBIfam" id="TIGR00374">
    <property type="entry name" value="flippase-like domain"/>
    <property type="match status" value="1"/>
</dbReference>
<keyword evidence="2" id="KW-1003">Cell membrane</keyword>
<reference evidence="8 9" key="1">
    <citation type="submission" date="2019-04" db="EMBL/GenBank/DDBJ databases">
        <title>Microbes associate with the intestines of laboratory mice.</title>
        <authorList>
            <person name="Navarre W."/>
            <person name="Wong E."/>
            <person name="Huang K."/>
            <person name="Tropini C."/>
            <person name="Ng K."/>
            <person name="Yu B."/>
        </authorList>
    </citation>
    <scope>NUCLEOTIDE SEQUENCE [LARGE SCALE GENOMIC DNA]</scope>
    <source>
        <strain evidence="8 9">NM07_P-09</strain>
    </source>
</reference>
<feature type="compositionally biased region" description="Low complexity" evidence="6">
    <location>
        <begin position="8"/>
        <end position="26"/>
    </location>
</feature>
<name>A0A4S2EZ12_9ACTN</name>
<dbReference type="OrthoDB" id="3190851at2"/>
<dbReference type="PANTHER" id="PTHR37693:SF1">
    <property type="entry name" value="INTEGRAL MEMBRANE PROTEIN"/>
    <property type="match status" value="1"/>
</dbReference>
<evidence type="ECO:0000313" key="8">
    <source>
        <dbReference type="EMBL" id="TGY61786.1"/>
    </source>
</evidence>
<evidence type="ECO:0000256" key="7">
    <source>
        <dbReference type="SAM" id="Phobius"/>
    </source>
</evidence>
<comment type="subcellular location">
    <subcellularLocation>
        <location evidence="1">Cell membrane</location>
        <topology evidence="1">Multi-pass membrane protein</topology>
    </subcellularLocation>
</comment>
<keyword evidence="4 7" id="KW-1133">Transmembrane helix</keyword>
<feature type="transmembrane region" description="Helical" evidence="7">
    <location>
        <begin position="82"/>
        <end position="100"/>
    </location>
</feature>
<dbReference type="AlphaFoldDB" id="A0A4S2EZ12"/>
<evidence type="ECO:0000256" key="5">
    <source>
        <dbReference type="ARBA" id="ARBA00023136"/>
    </source>
</evidence>
<feature type="transmembrane region" description="Helical" evidence="7">
    <location>
        <begin position="372"/>
        <end position="390"/>
    </location>
</feature>
<feature type="transmembrane region" description="Helical" evidence="7">
    <location>
        <begin position="120"/>
        <end position="141"/>
    </location>
</feature>
<feature type="transmembrane region" description="Helical" evidence="7">
    <location>
        <begin position="308"/>
        <end position="335"/>
    </location>
</feature>
<keyword evidence="3 7" id="KW-0812">Transmembrane</keyword>
<comment type="caution">
    <text evidence="8">The sequence shown here is derived from an EMBL/GenBank/DDBJ whole genome shotgun (WGS) entry which is preliminary data.</text>
</comment>
<dbReference type="GO" id="GO:0005886">
    <property type="term" value="C:plasma membrane"/>
    <property type="evidence" value="ECO:0007669"/>
    <property type="project" value="UniProtKB-SubCell"/>
</dbReference>